<dbReference type="EMBL" id="JADGJW010000289">
    <property type="protein sequence ID" value="KAJ3220586.1"/>
    <property type="molecule type" value="Genomic_DNA"/>
</dbReference>
<dbReference type="Pfam" id="PF00085">
    <property type="entry name" value="Thioredoxin"/>
    <property type="match status" value="1"/>
</dbReference>
<proteinExistence type="predicted"/>
<comment type="caution">
    <text evidence="3">The sequence shown here is derived from an EMBL/GenBank/DDBJ whole genome shotgun (WGS) entry which is preliminary data.</text>
</comment>
<name>A0AAD5XZS2_9FUNG</name>
<sequence length="167" mass="18362">MVEIFFLENLKSVITIANGYIDVPIGSLCINTDNLFSTANISYGGPCKVIGPVFDQLSKQYGEAKFIKVDVDECQQISQQEGVSAMPTCADKKGLENLVKNTVEKKSKTDASKEGANLAAEEVKESEEELMKKSVKEIKAMLRERGLSEKGCVEKRDLVLLLLKGKL</sequence>
<feature type="domain" description="Thioredoxin" evidence="2">
    <location>
        <begin position="43"/>
        <end position="90"/>
    </location>
</feature>
<evidence type="ECO:0000313" key="3">
    <source>
        <dbReference type="EMBL" id="KAJ3220586.1"/>
    </source>
</evidence>
<reference evidence="3" key="1">
    <citation type="submission" date="2020-05" db="EMBL/GenBank/DDBJ databases">
        <title>Phylogenomic resolution of chytrid fungi.</title>
        <authorList>
            <person name="Stajich J.E."/>
            <person name="Amses K."/>
            <person name="Simmons R."/>
            <person name="Seto K."/>
            <person name="Myers J."/>
            <person name="Bonds A."/>
            <person name="Quandt C.A."/>
            <person name="Barry K."/>
            <person name="Liu P."/>
            <person name="Grigoriev I."/>
            <person name="Longcore J.E."/>
            <person name="James T.Y."/>
        </authorList>
    </citation>
    <scope>NUCLEOTIDE SEQUENCE</scope>
    <source>
        <strain evidence="3">JEL0476</strain>
    </source>
</reference>
<dbReference type="SUPFAM" id="SSF52833">
    <property type="entry name" value="Thioredoxin-like"/>
    <property type="match status" value="1"/>
</dbReference>
<dbReference type="SUPFAM" id="SSF68906">
    <property type="entry name" value="SAP domain"/>
    <property type="match status" value="1"/>
</dbReference>
<organism evidence="3 4">
    <name type="scientific">Clydaea vesicula</name>
    <dbReference type="NCBI Taxonomy" id="447962"/>
    <lineage>
        <taxon>Eukaryota</taxon>
        <taxon>Fungi</taxon>
        <taxon>Fungi incertae sedis</taxon>
        <taxon>Chytridiomycota</taxon>
        <taxon>Chytridiomycota incertae sedis</taxon>
        <taxon>Chytridiomycetes</taxon>
        <taxon>Lobulomycetales</taxon>
        <taxon>Lobulomycetaceae</taxon>
        <taxon>Clydaea</taxon>
    </lineage>
</organism>
<dbReference type="CDD" id="cd02947">
    <property type="entry name" value="TRX_family"/>
    <property type="match status" value="1"/>
</dbReference>
<dbReference type="InterPro" id="IPR036249">
    <property type="entry name" value="Thioredoxin-like_sf"/>
</dbReference>
<dbReference type="Gene3D" id="1.10.720.140">
    <property type="match status" value="1"/>
</dbReference>
<dbReference type="Gene3D" id="3.40.30.10">
    <property type="entry name" value="Glutaredoxin"/>
    <property type="match status" value="1"/>
</dbReference>
<gene>
    <name evidence="3" type="ORF">HK099_004159</name>
</gene>
<keyword evidence="1" id="KW-1015">Disulfide bond</keyword>
<protein>
    <recommendedName>
        <fullName evidence="2">Thioredoxin domain-containing protein</fullName>
    </recommendedName>
</protein>
<evidence type="ECO:0000313" key="4">
    <source>
        <dbReference type="Proteomes" id="UP001211065"/>
    </source>
</evidence>
<dbReference type="InterPro" id="IPR036361">
    <property type="entry name" value="SAP_dom_sf"/>
</dbReference>
<evidence type="ECO:0000256" key="1">
    <source>
        <dbReference type="ARBA" id="ARBA00023157"/>
    </source>
</evidence>
<dbReference type="AlphaFoldDB" id="A0AAD5XZS2"/>
<dbReference type="InterPro" id="IPR013766">
    <property type="entry name" value="Thioredoxin_domain"/>
</dbReference>
<keyword evidence="4" id="KW-1185">Reference proteome</keyword>
<dbReference type="PANTHER" id="PTHR46115">
    <property type="entry name" value="THIOREDOXIN-LIKE PROTEIN 1"/>
    <property type="match status" value="1"/>
</dbReference>
<dbReference type="Proteomes" id="UP001211065">
    <property type="component" value="Unassembled WGS sequence"/>
</dbReference>
<accession>A0AAD5XZS2</accession>
<evidence type="ECO:0000259" key="2">
    <source>
        <dbReference type="Pfam" id="PF00085"/>
    </source>
</evidence>